<evidence type="ECO:0000313" key="2">
    <source>
        <dbReference type="Proteomes" id="UP000241118"/>
    </source>
</evidence>
<dbReference type="EMBL" id="PYAX01000020">
    <property type="protein sequence ID" value="PSL51510.1"/>
    <property type="molecule type" value="Genomic_DNA"/>
</dbReference>
<name>A0A2P8HZ53_SACCR</name>
<dbReference type="OrthoDB" id="10004002at2"/>
<dbReference type="Proteomes" id="UP000241118">
    <property type="component" value="Unassembled WGS sequence"/>
</dbReference>
<dbReference type="RefSeq" id="WP_106619836.1">
    <property type="nucleotide sequence ID" value="NZ_PYAX01000020.1"/>
</dbReference>
<organism evidence="1 2">
    <name type="scientific">Saccharothrix carnea</name>
    <dbReference type="NCBI Taxonomy" id="1280637"/>
    <lineage>
        <taxon>Bacteria</taxon>
        <taxon>Bacillati</taxon>
        <taxon>Actinomycetota</taxon>
        <taxon>Actinomycetes</taxon>
        <taxon>Pseudonocardiales</taxon>
        <taxon>Pseudonocardiaceae</taxon>
        <taxon>Saccharothrix</taxon>
    </lineage>
</organism>
<evidence type="ECO:0000313" key="1">
    <source>
        <dbReference type="EMBL" id="PSL51510.1"/>
    </source>
</evidence>
<comment type="caution">
    <text evidence="1">The sequence shown here is derived from an EMBL/GenBank/DDBJ whole genome shotgun (WGS) entry which is preliminary data.</text>
</comment>
<reference evidence="1 2" key="1">
    <citation type="submission" date="2018-03" db="EMBL/GenBank/DDBJ databases">
        <title>Genomic Encyclopedia of Type Strains, Phase III (KMG-III): the genomes of soil and plant-associated and newly described type strains.</title>
        <authorList>
            <person name="Whitman W."/>
        </authorList>
    </citation>
    <scope>NUCLEOTIDE SEQUENCE [LARGE SCALE GENOMIC DNA]</scope>
    <source>
        <strain evidence="1 2">CGMCC 4.7097</strain>
    </source>
</reference>
<dbReference type="AlphaFoldDB" id="A0A2P8HZ53"/>
<accession>A0A2P8HZ53</accession>
<protein>
    <submittedName>
        <fullName evidence="1">Uncharacterized protein</fullName>
    </submittedName>
</protein>
<proteinExistence type="predicted"/>
<sequence>MEKSRGSWASWLAVVATGVQAASALLLFGGPPGEVTRFDHAALGVLGLPVNLAALVRAGAEGGPDRLRG</sequence>
<keyword evidence="2" id="KW-1185">Reference proteome</keyword>
<gene>
    <name evidence="1" type="ORF">B0I31_12040</name>
</gene>